<name>A0A9Q1GVK3_HOLLE</name>
<dbReference type="EMBL" id="JAIZAY010000016">
    <property type="protein sequence ID" value="KAJ8027462.1"/>
    <property type="molecule type" value="Genomic_DNA"/>
</dbReference>
<protein>
    <submittedName>
        <fullName evidence="1">Uncharacterized protein</fullName>
    </submittedName>
</protein>
<dbReference type="Proteomes" id="UP001152320">
    <property type="component" value="Chromosome 16"/>
</dbReference>
<proteinExistence type="predicted"/>
<keyword evidence="2" id="KW-1185">Reference proteome</keyword>
<sequence>MAADTGRYNAWFYDPRFCKSYDMSMTLFFHSTEFCGMGKDEIGLFVVKNGLMNQQNRNISFLKKYQTHTVKYKGVLQSWKTPLKAEGTWQLSNYPTVTGKWGMALQGSPSHGALPDSDHPTRSKWEEWGHSILQWVPIPFVATAWDGGASLFYALTGNAKKAKERIFDTGVDAAFDLLYFISAGSSTLARGAEREAVRGGEVISRRSSTSTLNFNPIGEVEHVVERAPPQFQAVGRHGAAPSERGIIGVAGSYSSIARNSVRYLVEANHIPPSSATRRTIYEIGDHLLPALSTEYQLHQGLNRTFGTTAGSNEAREIRNGINRFLRAGDMPSALQIQILTDYAFWHGIERYEEGLRNLLEVHTRTLRTDGRPFLSITEYNSMCEWLTNQVMRFRQFRAQGRISEYEVILFDEILNLLNL</sequence>
<reference evidence="1" key="1">
    <citation type="submission" date="2021-10" db="EMBL/GenBank/DDBJ databases">
        <title>Tropical sea cucumber genome reveals ecological adaptation and Cuvierian tubules defense mechanism.</title>
        <authorList>
            <person name="Chen T."/>
        </authorList>
    </citation>
    <scope>NUCLEOTIDE SEQUENCE</scope>
    <source>
        <strain evidence="1">Nanhai2018</strain>
        <tissue evidence="1">Muscle</tissue>
    </source>
</reference>
<accession>A0A9Q1GVK3</accession>
<comment type="caution">
    <text evidence="1">The sequence shown here is derived from an EMBL/GenBank/DDBJ whole genome shotgun (WGS) entry which is preliminary data.</text>
</comment>
<evidence type="ECO:0000313" key="1">
    <source>
        <dbReference type="EMBL" id="KAJ8027462.1"/>
    </source>
</evidence>
<gene>
    <name evidence="1" type="ORF">HOLleu_32611</name>
</gene>
<evidence type="ECO:0000313" key="2">
    <source>
        <dbReference type="Proteomes" id="UP001152320"/>
    </source>
</evidence>
<dbReference type="AlphaFoldDB" id="A0A9Q1GVK3"/>
<organism evidence="1 2">
    <name type="scientific">Holothuria leucospilota</name>
    <name type="common">Black long sea cucumber</name>
    <name type="synonym">Mertensiothuria leucospilota</name>
    <dbReference type="NCBI Taxonomy" id="206669"/>
    <lineage>
        <taxon>Eukaryota</taxon>
        <taxon>Metazoa</taxon>
        <taxon>Echinodermata</taxon>
        <taxon>Eleutherozoa</taxon>
        <taxon>Echinozoa</taxon>
        <taxon>Holothuroidea</taxon>
        <taxon>Aspidochirotacea</taxon>
        <taxon>Aspidochirotida</taxon>
        <taxon>Holothuriidae</taxon>
        <taxon>Holothuria</taxon>
    </lineage>
</organism>